<keyword evidence="2" id="KW-1185">Reference proteome</keyword>
<dbReference type="EMBL" id="CAJVPY010022739">
    <property type="protein sequence ID" value="CAG8783627.1"/>
    <property type="molecule type" value="Genomic_DNA"/>
</dbReference>
<feature type="non-terminal residue" evidence="1">
    <location>
        <position position="42"/>
    </location>
</feature>
<sequence length="42" mass="4662">MYGDKCEFLTTIDNIYTGTFGISVALKCLHDSSNVGEDFLNE</sequence>
<evidence type="ECO:0000313" key="2">
    <source>
        <dbReference type="Proteomes" id="UP000789405"/>
    </source>
</evidence>
<dbReference type="Proteomes" id="UP000789405">
    <property type="component" value="Unassembled WGS sequence"/>
</dbReference>
<proteinExistence type="predicted"/>
<evidence type="ECO:0000313" key="1">
    <source>
        <dbReference type="EMBL" id="CAG8783627.1"/>
    </source>
</evidence>
<dbReference type="OrthoDB" id="2437485at2759"/>
<gene>
    <name evidence="1" type="ORF">DERYTH_LOCUS19959</name>
</gene>
<protein>
    <submittedName>
        <fullName evidence="1">26235_t:CDS:1</fullName>
    </submittedName>
</protein>
<name>A0A9N9JKS7_9GLOM</name>
<comment type="caution">
    <text evidence="1">The sequence shown here is derived from an EMBL/GenBank/DDBJ whole genome shotgun (WGS) entry which is preliminary data.</text>
</comment>
<dbReference type="AlphaFoldDB" id="A0A9N9JKS7"/>
<organism evidence="1 2">
    <name type="scientific">Dentiscutata erythropus</name>
    <dbReference type="NCBI Taxonomy" id="1348616"/>
    <lineage>
        <taxon>Eukaryota</taxon>
        <taxon>Fungi</taxon>
        <taxon>Fungi incertae sedis</taxon>
        <taxon>Mucoromycota</taxon>
        <taxon>Glomeromycotina</taxon>
        <taxon>Glomeromycetes</taxon>
        <taxon>Diversisporales</taxon>
        <taxon>Gigasporaceae</taxon>
        <taxon>Dentiscutata</taxon>
    </lineage>
</organism>
<reference evidence="1" key="1">
    <citation type="submission" date="2021-06" db="EMBL/GenBank/DDBJ databases">
        <authorList>
            <person name="Kallberg Y."/>
            <person name="Tangrot J."/>
            <person name="Rosling A."/>
        </authorList>
    </citation>
    <scope>NUCLEOTIDE SEQUENCE</scope>
    <source>
        <strain evidence="1">MA453B</strain>
    </source>
</reference>
<accession>A0A9N9JKS7</accession>